<organism evidence="4 5">
    <name type="scientific">Powellomyces hirtus</name>
    <dbReference type="NCBI Taxonomy" id="109895"/>
    <lineage>
        <taxon>Eukaryota</taxon>
        <taxon>Fungi</taxon>
        <taxon>Fungi incertae sedis</taxon>
        <taxon>Chytridiomycota</taxon>
        <taxon>Chytridiomycota incertae sedis</taxon>
        <taxon>Chytridiomycetes</taxon>
        <taxon>Spizellomycetales</taxon>
        <taxon>Powellomycetaceae</taxon>
        <taxon>Powellomyces</taxon>
    </lineage>
</organism>
<dbReference type="PROSITE" id="PS51419">
    <property type="entry name" value="RAB"/>
    <property type="match status" value="1"/>
</dbReference>
<feature type="compositionally biased region" description="Low complexity" evidence="3">
    <location>
        <begin position="570"/>
        <end position="589"/>
    </location>
</feature>
<feature type="compositionally biased region" description="Polar residues" evidence="3">
    <location>
        <begin position="218"/>
        <end position="232"/>
    </location>
</feature>
<dbReference type="SMART" id="SM00173">
    <property type="entry name" value="RAS"/>
    <property type="match status" value="1"/>
</dbReference>
<dbReference type="PRINTS" id="PR00449">
    <property type="entry name" value="RASTRNSFRMNG"/>
</dbReference>
<keyword evidence="2" id="KW-0342">GTP-binding</keyword>
<sequence>MATATLALVGNEAVGKSAALRVLTGSEFPSEHTATFEDAYTWTPGGNFETKNISISILDTAGAPAFDRLRPFSYPGIGIFVVCFAVDDRRSFRDVEDKWVPELKYYVPECAFAVAALKVDLREDEHTEIRLKLDTETVVSADEGLEMMRRIGAKAYAECSAKANIGVLELFEELMRRTIQVAEANASAKELIAAPTPSHDSPPAVPKMETREDDAPYSSATTFPSSSVNVSTSDKENLPPTASVTRKSSQSKIVSKRASPVSRPPPVRSSQRGRDPTVTQRQSSSSLVPPSPVHASLPSPPTTPIMSRNTVTITRPPSLLSTRASPASSASNSTSPAMRRRSSTTDTSICSRTGRRPSTTEISVASPKDRRRPSITDTSIAPITDRRTEGVVLTRKPSATRPTLGEHQRVPSLTIKPSDLLRNGPTSATPDRSKPVIMERKRHLISERFPRMANGPVPTATQASPSNAGKVPSSVRKSPSLSRIREDITTSGRPSANPVTKMAKPTPTPPPITATAKLLPTKDKEVRKRHSISSLWKAGSNEDKGTARGFTATVMTSSSNSVILQRSKSLKTLSSKPQSSSVSTSAAPLSEKERKVPVWERLTALAKKRTPGEASKSSKRSWH</sequence>
<feature type="compositionally biased region" description="Low complexity" evidence="3">
    <location>
        <begin position="283"/>
        <end position="297"/>
    </location>
</feature>
<dbReference type="PROSITE" id="PS51421">
    <property type="entry name" value="RAS"/>
    <property type="match status" value="1"/>
</dbReference>
<evidence type="ECO:0000256" key="3">
    <source>
        <dbReference type="SAM" id="MobiDB-lite"/>
    </source>
</evidence>
<dbReference type="InterPro" id="IPR005225">
    <property type="entry name" value="Small_GTP-bd"/>
</dbReference>
<dbReference type="SMART" id="SM00174">
    <property type="entry name" value="RHO"/>
    <property type="match status" value="1"/>
</dbReference>
<dbReference type="InterPro" id="IPR027417">
    <property type="entry name" value="P-loop_NTPase"/>
</dbReference>
<feature type="compositionally biased region" description="Polar residues" evidence="3">
    <location>
        <begin position="344"/>
        <end position="363"/>
    </location>
</feature>
<feature type="region of interest" description="Disordered" evidence="3">
    <location>
        <begin position="190"/>
        <end position="433"/>
    </location>
</feature>
<dbReference type="InterPro" id="IPR001806">
    <property type="entry name" value="Small_GTPase"/>
</dbReference>
<dbReference type="CDD" id="cd00157">
    <property type="entry name" value="Rho"/>
    <property type="match status" value="1"/>
</dbReference>
<feature type="region of interest" description="Disordered" evidence="3">
    <location>
        <begin position="451"/>
        <end position="515"/>
    </location>
</feature>
<comment type="caution">
    <text evidence="4">The sequence shown here is derived from an EMBL/GenBank/DDBJ whole genome shotgun (WGS) entry which is preliminary data.</text>
</comment>
<name>A0A507DW12_9FUNG</name>
<reference evidence="4 5" key="1">
    <citation type="journal article" date="2019" name="Sci. Rep.">
        <title>Comparative genomics of chytrid fungi reveal insights into the obligate biotrophic and pathogenic lifestyle of Synchytrium endobioticum.</title>
        <authorList>
            <person name="van de Vossenberg B.T.L.H."/>
            <person name="Warris S."/>
            <person name="Nguyen H.D.T."/>
            <person name="van Gent-Pelzer M.P.E."/>
            <person name="Joly D.L."/>
            <person name="van de Geest H.C."/>
            <person name="Bonants P.J.M."/>
            <person name="Smith D.S."/>
            <person name="Levesque C.A."/>
            <person name="van der Lee T.A.J."/>
        </authorList>
    </citation>
    <scope>NUCLEOTIDE SEQUENCE [LARGE SCALE GENOMIC DNA]</scope>
    <source>
        <strain evidence="4 5">CBS 809.83</strain>
    </source>
</reference>
<keyword evidence="1" id="KW-0547">Nucleotide-binding</keyword>
<keyword evidence="5" id="KW-1185">Reference proteome</keyword>
<dbReference type="GO" id="GO:0007264">
    <property type="term" value="P:small GTPase-mediated signal transduction"/>
    <property type="evidence" value="ECO:0007669"/>
    <property type="project" value="InterPro"/>
</dbReference>
<evidence type="ECO:0000256" key="1">
    <source>
        <dbReference type="ARBA" id="ARBA00022741"/>
    </source>
</evidence>
<dbReference type="NCBIfam" id="TIGR00231">
    <property type="entry name" value="small_GTP"/>
    <property type="match status" value="1"/>
</dbReference>
<dbReference type="PROSITE" id="PS51420">
    <property type="entry name" value="RHO"/>
    <property type="match status" value="1"/>
</dbReference>
<feature type="compositionally biased region" description="Polar residues" evidence="3">
    <location>
        <begin position="489"/>
        <end position="498"/>
    </location>
</feature>
<proteinExistence type="predicted"/>
<dbReference type="SUPFAM" id="SSF52540">
    <property type="entry name" value="P-loop containing nucleoside triphosphate hydrolases"/>
    <property type="match status" value="1"/>
</dbReference>
<accession>A0A507DW12</accession>
<evidence type="ECO:0000313" key="5">
    <source>
        <dbReference type="Proteomes" id="UP000318582"/>
    </source>
</evidence>
<feature type="compositionally biased region" description="Low complexity" evidence="3">
    <location>
        <begin position="315"/>
        <end position="337"/>
    </location>
</feature>
<dbReference type="AlphaFoldDB" id="A0A507DW12"/>
<gene>
    <name evidence="4" type="ORF">PhCBS80983_g04903</name>
</gene>
<protein>
    <submittedName>
        <fullName evidence="4">Uncharacterized protein</fullName>
    </submittedName>
</protein>
<dbReference type="STRING" id="109895.A0A507DW12"/>
<feature type="region of interest" description="Disordered" evidence="3">
    <location>
        <begin position="569"/>
        <end position="623"/>
    </location>
</feature>
<dbReference type="GO" id="GO:0005525">
    <property type="term" value="F:GTP binding"/>
    <property type="evidence" value="ECO:0007669"/>
    <property type="project" value="UniProtKB-KW"/>
</dbReference>
<dbReference type="SMART" id="SM00175">
    <property type="entry name" value="RAB"/>
    <property type="match status" value="1"/>
</dbReference>
<evidence type="ECO:0000313" key="4">
    <source>
        <dbReference type="EMBL" id="TPX55959.1"/>
    </source>
</evidence>
<feature type="compositionally biased region" description="Polar residues" evidence="3">
    <location>
        <begin position="240"/>
        <end position="253"/>
    </location>
</feature>
<feature type="compositionally biased region" description="Polar residues" evidence="3">
    <location>
        <begin position="304"/>
        <end position="313"/>
    </location>
</feature>
<dbReference type="Pfam" id="PF00071">
    <property type="entry name" value="Ras"/>
    <property type="match status" value="1"/>
</dbReference>
<dbReference type="EMBL" id="QEAQ01000090">
    <property type="protein sequence ID" value="TPX55959.1"/>
    <property type="molecule type" value="Genomic_DNA"/>
</dbReference>
<dbReference type="Proteomes" id="UP000318582">
    <property type="component" value="Unassembled WGS sequence"/>
</dbReference>
<dbReference type="InterPro" id="IPR003578">
    <property type="entry name" value="Small_GTPase_Rho"/>
</dbReference>
<evidence type="ECO:0000256" key="2">
    <source>
        <dbReference type="ARBA" id="ARBA00023134"/>
    </source>
</evidence>
<dbReference type="PANTHER" id="PTHR24072">
    <property type="entry name" value="RHO FAMILY GTPASE"/>
    <property type="match status" value="1"/>
</dbReference>
<dbReference type="Gene3D" id="3.40.50.300">
    <property type="entry name" value="P-loop containing nucleotide triphosphate hydrolases"/>
    <property type="match status" value="1"/>
</dbReference>
<dbReference type="GO" id="GO:0003924">
    <property type="term" value="F:GTPase activity"/>
    <property type="evidence" value="ECO:0007669"/>
    <property type="project" value="InterPro"/>
</dbReference>